<reference evidence="4 5" key="1">
    <citation type="submission" date="2023-10" db="EMBL/GenBank/DDBJ databases">
        <title>Novel methanotroph of the genus Methylocapsa from a subarctic wetland.</title>
        <authorList>
            <person name="Belova S.E."/>
            <person name="Oshkin I.Y."/>
            <person name="Miroshnikov K."/>
            <person name="Dedysh S.N."/>
        </authorList>
    </citation>
    <scope>NUCLEOTIDE SEQUENCE [LARGE SCALE GENOMIC DNA]</scope>
    <source>
        <strain evidence="4 5">RX1</strain>
    </source>
</reference>
<evidence type="ECO:0000256" key="1">
    <source>
        <dbReference type="ARBA" id="ARBA00022741"/>
    </source>
</evidence>
<dbReference type="PANTHER" id="PTHR16305">
    <property type="entry name" value="TESTICULAR SOLUBLE ADENYLYL CYCLASE"/>
    <property type="match status" value="1"/>
</dbReference>
<dbReference type="Proteomes" id="UP001626536">
    <property type="component" value="Chromosome"/>
</dbReference>
<dbReference type="InterPro" id="IPR011990">
    <property type="entry name" value="TPR-like_helical_dom_sf"/>
</dbReference>
<dbReference type="Gene3D" id="3.40.50.300">
    <property type="entry name" value="P-loop containing nucleotide triphosphate hydrolases"/>
    <property type="match status" value="1"/>
</dbReference>
<evidence type="ECO:0000259" key="3">
    <source>
        <dbReference type="PROSITE" id="PS50125"/>
    </source>
</evidence>
<keyword evidence="1" id="KW-0547">Nucleotide-binding</keyword>
<dbReference type="SMART" id="SM00044">
    <property type="entry name" value="CYCc"/>
    <property type="match status" value="2"/>
</dbReference>
<organism evidence="4 5">
    <name type="scientific">Methylocapsa polymorpha</name>
    <dbReference type="NCBI Taxonomy" id="3080828"/>
    <lineage>
        <taxon>Bacteria</taxon>
        <taxon>Pseudomonadati</taxon>
        <taxon>Pseudomonadota</taxon>
        <taxon>Alphaproteobacteria</taxon>
        <taxon>Hyphomicrobiales</taxon>
        <taxon>Beijerinckiaceae</taxon>
        <taxon>Methylocapsa</taxon>
    </lineage>
</organism>
<feature type="domain" description="Guanylate cyclase" evidence="3">
    <location>
        <begin position="287"/>
        <end position="416"/>
    </location>
</feature>
<dbReference type="SUPFAM" id="SSF55073">
    <property type="entry name" value="Nucleotide cyclase"/>
    <property type="match status" value="2"/>
</dbReference>
<keyword evidence="2" id="KW-0067">ATP-binding</keyword>
<name>A0ABZ0HVA2_9HYPH</name>
<sequence>MSALLRVTLDRRGLGDFFDLLAASDIDASRIDGLTEADLRKIGLTLAQRKLFMRARSERLAQFNAARLCRAAGDGPPLKGERRQLTTMFCDLAGSAQRFGRLDPEDLSEVLRHFLDMCSAVISSGSGYVARYMGDGVLAYFGYPQARMDDAQGAVCAALEIAAKVGQLPTPDGEDLRVRIGIATGLVVVSELGGGGLGPEQSVVGETLNLAARLQGAAGPGEIVISEATRRLCGALFDYERWADIGLKGFPEPITVYRVLGESAAWSTFDARASAGMPLKGERRQLTAMFCDLVGSTEMSSRLELEDLSEVLCNFLDMCSVAITSGSGYVARYMGDGVLAYFGYPQAREDDAQGAARAALEIVAKVGQLRTPDGEVLRVRIGIATGLVVVSEVGGGGLAPEQSVVGETPSLAVRLQGAAAPGEIMISEATRRLCGALLDYERRADVRLNGFPEPITIYRVLSEGAAQSRFDARASAGLNAFVGRGRELDALRTLWSAARDGAGQVVLVNGEAGIGKSRLARAFIERIGHEPVAILEWNCAAHLANRPLHPIVREIETRAGLSRTLPAEARRVGLEALVAASPTLGADDVTFLADFLGITSIGRAELDAPTRARRTYDALARWVEGMTGEMPVLILIEDAHWADAATLDFLTMLIDRIERLPTLLLVTSRPAFTPPWRVAGSGGPITLDPLDAATGARLLNTVMRERRLPASVVRTILQKAGGVPLFVEELARTVLDAMSDHGGDPHSLAALKIPGTLQDSLMARLDQLGEIKELAQIGSVIGREFSAAMLRFIAPHHTDIEGGLRCLCDSGLTNLARQEDAGVIAFHHALVQDAAYESLLKKRRRELHRIVAEAMLAHNPHFEGAEPEVIARHCSNGGLAAPAVTHWLAAGLHALDRAANAPSVTYLRSALDQLALSPENGERALTELRIQMALAPATSAIYGWAAPEVETACKRAVELATAVGDREALCGATWGLWTSFFIRGEMNPALQTARTVAAMADETGSTLFALVAAHALTYTHYSRGEYREALVAGCAGVARYDPESDLRALQAFQLSPSLALPTLLANVHWFLGDDAEADAAMARAHAMAEALNHPPALVHCLCVSSYFLLFARQWARLSPIAEKAIRISVDEGFRFWEPMARISLAFVEAQQGDRDGAIQRIIENMRQFTATGASIVMSQFEPMLGELLIESGDPAQAALRLSDAIADSERRVERAYLPELYRVRSLARSALGDSATAEQDARTAVAIAAAQGAKPLIRRSEGTLHALLSHGGHDFIISSEI</sequence>
<accession>A0ABZ0HVA2</accession>
<proteinExistence type="predicted"/>
<evidence type="ECO:0000313" key="4">
    <source>
        <dbReference type="EMBL" id="WOJ91209.1"/>
    </source>
</evidence>
<protein>
    <submittedName>
        <fullName evidence="4">Adenylate/guanylate cyclase domain-containing protein</fullName>
    </submittedName>
</protein>
<dbReference type="CDD" id="cd07302">
    <property type="entry name" value="CHD"/>
    <property type="match status" value="2"/>
</dbReference>
<dbReference type="InterPro" id="IPR027417">
    <property type="entry name" value="P-loop_NTPase"/>
</dbReference>
<dbReference type="PANTHER" id="PTHR16305:SF28">
    <property type="entry name" value="GUANYLATE CYCLASE DOMAIN-CONTAINING PROTEIN"/>
    <property type="match status" value="1"/>
</dbReference>
<dbReference type="PROSITE" id="PS50125">
    <property type="entry name" value="GUANYLATE_CYCLASE_2"/>
    <property type="match status" value="2"/>
</dbReference>
<dbReference type="SUPFAM" id="SSF52540">
    <property type="entry name" value="P-loop containing nucleoside triphosphate hydrolases"/>
    <property type="match status" value="1"/>
</dbReference>
<gene>
    <name evidence="4" type="ORF">RZS28_08070</name>
</gene>
<dbReference type="InterPro" id="IPR029787">
    <property type="entry name" value="Nucleotide_cyclase"/>
</dbReference>
<dbReference type="Gene3D" id="3.30.70.1230">
    <property type="entry name" value="Nucleotide cyclase"/>
    <property type="match status" value="2"/>
</dbReference>
<keyword evidence="5" id="KW-1185">Reference proteome</keyword>
<dbReference type="SUPFAM" id="SSF48452">
    <property type="entry name" value="TPR-like"/>
    <property type="match status" value="1"/>
</dbReference>
<evidence type="ECO:0000256" key="2">
    <source>
        <dbReference type="ARBA" id="ARBA00022840"/>
    </source>
</evidence>
<dbReference type="InterPro" id="IPR001054">
    <property type="entry name" value="A/G_cyclase"/>
</dbReference>
<dbReference type="Pfam" id="PF00211">
    <property type="entry name" value="Guanylate_cyc"/>
    <property type="match status" value="2"/>
</dbReference>
<evidence type="ECO:0000313" key="5">
    <source>
        <dbReference type="Proteomes" id="UP001626536"/>
    </source>
</evidence>
<dbReference type="EMBL" id="CP136862">
    <property type="protein sequence ID" value="WOJ91209.1"/>
    <property type="molecule type" value="Genomic_DNA"/>
</dbReference>
<dbReference type="RefSeq" id="WP_407340803.1">
    <property type="nucleotide sequence ID" value="NZ_CP136862.1"/>
</dbReference>
<dbReference type="InterPro" id="IPR041664">
    <property type="entry name" value="AAA_16"/>
</dbReference>
<dbReference type="Pfam" id="PF13191">
    <property type="entry name" value="AAA_16"/>
    <property type="match status" value="1"/>
</dbReference>
<feature type="domain" description="Guanylate cyclase" evidence="3">
    <location>
        <begin position="86"/>
        <end position="215"/>
    </location>
</feature>